<sequence length="353" mass="41141">MKTEPVYKYRSGNNELRTGKEISDLERDIRSIEQNSLFASSIDSLNDPCEALVFSDKLKRETKLASNILGGKNADLEGFHSQIDQLISSLNEKVGIYSLAGRYNHELLWAHYANSHKGFCVEYDLYKLQKGYSNEDLYTFRINYSSRPPQLSISDITSRDILSAIKKVAGSKSKEWKYEDETRIVFDKPKLRHYHPKAIIGIYFGLRMPTEIREDIMKRLSGRDLKFYEIIQTPNTYCFERREISNYNKSEFKYLEEIPNTITGIGNVSFTITHLEYFWSYKKGLIETEFEKPVSKDALRWLAELIKNHLFREADRVFMMHRLKGEPKDGICWSNSNYILGAYEISIYGITSI</sequence>
<dbReference type="Pfam" id="PF11185">
    <property type="entry name" value="DUF2971"/>
    <property type="match status" value="1"/>
</dbReference>
<protein>
    <recommendedName>
        <fullName evidence="3">DUF2971 domain-containing protein</fullName>
    </recommendedName>
</protein>
<dbReference type="OrthoDB" id="190848at2"/>
<gene>
    <name evidence="1" type="ORF">OB69_03810</name>
</gene>
<evidence type="ECO:0000313" key="1">
    <source>
        <dbReference type="EMBL" id="KOF04119.1"/>
    </source>
</evidence>
<dbReference type="AlphaFoldDB" id="A0A0L8AP67"/>
<name>A0A0L8AP67_9BACT</name>
<evidence type="ECO:0000313" key="2">
    <source>
        <dbReference type="Proteomes" id="UP000036908"/>
    </source>
</evidence>
<dbReference type="EMBL" id="JSVA01000004">
    <property type="protein sequence ID" value="KOF04119.1"/>
    <property type="molecule type" value="Genomic_DNA"/>
</dbReference>
<dbReference type="InterPro" id="IPR021352">
    <property type="entry name" value="DUF2971"/>
</dbReference>
<evidence type="ECO:0008006" key="3">
    <source>
        <dbReference type="Google" id="ProtNLM"/>
    </source>
</evidence>
<dbReference type="RefSeq" id="WP_053222355.1">
    <property type="nucleotide sequence ID" value="NZ_JSVA01000004.1"/>
</dbReference>
<proteinExistence type="predicted"/>
<keyword evidence="2" id="KW-1185">Reference proteome</keyword>
<accession>A0A0L8AP67</accession>
<comment type="caution">
    <text evidence="1">The sequence shown here is derived from an EMBL/GenBank/DDBJ whole genome shotgun (WGS) entry which is preliminary data.</text>
</comment>
<dbReference type="PATRIC" id="fig|1566026.4.peg.2533"/>
<reference evidence="2" key="1">
    <citation type="submission" date="2014-11" db="EMBL/GenBank/DDBJ databases">
        <title>Genome sequencing of Roseivirga sp. D-25.</title>
        <authorList>
            <person name="Selvaratnam C."/>
            <person name="Thevarajoo S."/>
            <person name="Goh K.M."/>
            <person name="Eee R."/>
            <person name="Chan K.-G."/>
            <person name="Chong C.S."/>
        </authorList>
    </citation>
    <scope>NUCLEOTIDE SEQUENCE [LARGE SCALE GENOMIC DNA]</scope>
    <source>
        <strain evidence="2">D-25</strain>
    </source>
</reference>
<dbReference type="Proteomes" id="UP000036908">
    <property type="component" value="Unassembled WGS sequence"/>
</dbReference>
<organism evidence="1 2">
    <name type="scientific">Roseivirga seohaensis subsp. aquiponti</name>
    <dbReference type="NCBI Taxonomy" id="1566026"/>
    <lineage>
        <taxon>Bacteria</taxon>
        <taxon>Pseudomonadati</taxon>
        <taxon>Bacteroidota</taxon>
        <taxon>Cytophagia</taxon>
        <taxon>Cytophagales</taxon>
        <taxon>Roseivirgaceae</taxon>
        <taxon>Roseivirga</taxon>
    </lineage>
</organism>